<sequence length="52" mass="6109">MLRAGRNTASLRLICGQSHLCIIFWYSIDLHPWRFQCSPPALAFFSLHCPFW</sequence>
<dbReference type="AlphaFoldDB" id="A0A5B7GMY9"/>
<dbReference type="Proteomes" id="UP000324222">
    <property type="component" value="Unassembled WGS sequence"/>
</dbReference>
<proteinExistence type="predicted"/>
<reference evidence="1 2" key="1">
    <citation type="submission" date="2019-05" db="EMBL/GenBank/DDBJ databases">
        <title>Another draft genome of Portunus trituberculatus and its Hox gene families provides insights of decapod evolution.</title>
        <authorList>
            <person name="Jeong J.-H."/>
            <person name="Song I."/>
            <person name="Kim S."/>
            <person name="Choi T."/>
            <person name="Kim D."/>
            <person name="Ryu S."/>
            <person name="Kim W."/>
        </authorList>
    </citation>
    <scope>NUCLEOTIDE SEQUENCE [LARGE SCALE GENOMIC DNA]</scope>
    <source>
        <tissue evidence="1">Muscle</tissue>
    </source>
</reference>
<keyword evidence="2" id="KW-1185">Reference proteome</keyword>
<evidence type="ECO:0000313" key="1">
    <source>
        <dbReference type="EMBL" id="MPC61550.1"/>
    </source>
</evidence>
<accession>A0A5B7GMY9</accession>
<comment type="caution">
    <text evidence="1">The sequence shown here is derived from an EMBL/GenBank/DDBJ whole genome shotgun (WGS) entry which is preliminary data.</text>
</comment>
<protein>
    <submittedName>
        <fullName evidence="1">Uncharacterized protein</fullName>
    </submittedName>
</protein>
<name>A0A5B7GMY9_PORTR</name>
<evidence type="ECO:0000313" key="2">
    <source>
        <dbReference type="Proteomes" id="UP000324222"/>
    </source>
</evidence>
<gene>
    <name evidence="1" type="ORF">E2C01_055623</name>
</gene>
<organism evidence="1 2">
    <name type="scientific">Portunus trituberculatus</name>
    <name type="common">Swimming crab</name>
    <name type="synonym">Neptunus trituberculatus</name>
    <dbReference type="NCBI Taxonomy" id="210409"/>
    <lineage>
        <taxon>Eukaryota</taxon>
        <taxon>Metazoa</taxon>
        <taxon>Ecdysozoa</taxon>
        <taxon>Arthropoda</taxon>
        <taxon>Crustacea</taxon>
        <taxon>Multicrustacea</taxon>
        <taxon>Malacostraca</taxon>
        <taxon>Eumalacostraca</taxon>
        <taxon>Eucarida</taxon>
        <taxon>Decapoda</taxon>
        <taxon>Pleocyemata</taxon>
        <taxon>Brachyura</taxon>
        <taxon>Eubrachyura</taxon>
        <taxon>Portunoidea</taxon>
        <taxon>Portunidae</taxon>
        <taxon>Portuninae</taxon>
        <taxon>Portunus</taxon>
    </lineage>
</organism>
<dbReference type="EMBL" id="VSRR010018643">
    <property type="protein sequence ID" value="MPC61550.1"/>
    <property type="molecule type" value="Genomic_DNA"/>
</dbReference>